<evidence type="ECO:0000256" key="18">
    <source>
        <dbReference type="SAM" id="MobiDB-lite"/>
    </source>
</evidence>
<dbReference type="Proteomes" id="UP000593565">
    <property type="component" value="Unassembled WGS sequence"/>
</dbReference>
<protein>
    <recommendedName>
        <fullName evidence="15">Ephrin-B3</fullName>
    </recommendedName>
</protein>
<comment type="similarity">
    <text evidence="16 17">Belongs to the ephrin family.</text>
</comment>
<keyword evidence="9 19" id="KW-1133">Transmembrane helix</keyword>
<evidence type="ECO:0000256" key="2">
    <source>
        <dbReference type="ARBA" id="ARBA00022473"/>
    </source>
</evidence>
<evidence type="ECO:0000256" key="13">
    <source>
        <dbReference type="ARBA" id="ARBA00057908"/>
    </source>
</evidence>
<evidence type="ECO:0000256" key="19">
    <source>
        <dbReference type="SAM" id="Phobius"/>
    </source>
</evidence>
<evidence type="ECO:0000256" key="1">
    <source>
        <dbReference type="ARBA" id="ARBA00004479"/>
    </source>
</evidence>
<evidence type="ECO:0000313" key="21">
    <source>
        <dbReference type="EMBL" id="KAF4089084.1"/>
    </source>
</evidence>
<keyword evidence="6" id="KW-0732">Signal</keyword>
<feature type="compositionally biased region" description="Gly residues" evidence="18">
    <location>
        <begin position="408"/>
        <end position="417"/>
    </location>
</feature>
<dbReference type="GO" id="GO:0007267">
    <property type="term" value="P:cell-cell signaling"/>
    <property type="evidence" value="ECO:0007669"/>
    <property type="project" value="UniProtKB-ARBA"/>
</dbReference>
<dbReference type="PRINTS" id="PR01347">
    <property type="entry name" value="EPHRIN"/>
</dbReference>
<comment type="subunit">
    <text evidence="14">Interacts with GRIP1 and GRIP2.</text>
</comment>
<evidence type="ECO:0000256" key="11">
    <source>
        <dbReference type="ARBA" id="ARBA00023157"/>
    </source>
</evidence>
<feature type="transmembrane region" description="Helical" evidence="19">
    <location>
        <begin position="358"/>
        <end position="383"/>
    </location>
</feature>
<feature type="region of interest" description="Disordered" evidence="18">
    <location>
        <begin position="390"/>
        <end position="425"/>
    </location>
</feature>
<dbReference type="GO" id="GO:0046875">
    <property type="term" value="F:ephrin receptor binding"/>
    <property type="evidence" value="ECO:0007669"/>
    <property type="project" value="TreeGrafter"/>
</dbReference>
<dbReference type="Gene3D" id="2.60.40.420">
    <property type="entry name" value="Cupredoxins - blue copper proteins"/>
    <property type="match status" value="1"/>
</dbReference>
<evidence type="ECO:0000256" key="5">
    <source>
        <dbReference type="ARBA" id="ARBA00022692"/>
    </source>
</evidence>
<accession>A0A7J6B1V7</accession>
<name>A0A7J6B1V7_AMEME</name>
<dbReference type="GO" id="GO:0005886">
    <property type="term" value="C:plasma membrane"/>
    <property type="evidence" value="ECO:0007669"/>
    <property type="project" value="TreeGrafter"/>
</dbReference>
<keyword evidence="2" id="KW-0217">Developmental protein</keyword>
<dbReference type="GO" id="GO:0048013">
    <property type="term" value="P:ephrin receptor signaling pathway"/>
    <property type="evidence" value="ECO:0007669"/>
    <property type="project" value="TreeGrafter"/>
</dbReference>
<dbReference type="InterPro" id="IPR001799">
    <property type="entry name" value="Ephrin_RBD"/>
</dbReference>
<evidence type="ECO:0000313" key="22">
    <source>
        <dbReference type="Proteomes" id="UP000593565"/>
    </source>
</evidence>
<feature type="compositionally biased region" description="Low complexity" evidence="18">
    <location>
        <begin position="396"/>
        <end position="407"/>
    </location>
</feature>
<feature type="region of interest" description="Disordered" evidence="18">
    <location>
        <begin position="307"/>
        <end position="347"/>
    </location>
</feature>
<evidence type="ECO:0000256" key="8">
    <source>
        <dbReference type="ARBA" id="ARBA00022902"/>
    </source>
</evidence>
<dbReference type="FunFam" id="2.60.40.420:FF:000019">
    <property type="entry name" value="Putative ephrin-B3"/>
    <property type="match status" value="1"/>
</dbReference>
<dbReference type="InterPro" id="IPR031328">
    <property type="entry name" value="Ephrin"/>
</dbReference>
<dbReference type="InterPro" id="IPR008972">
    <property type="entry name" value="Cupredoxin"/>
</dbReference>
<comment type="caution">
    <text evidence="16">Lacks conserved residue(s) required for the propagation of feature annotation.</text>
</comment>
<evidence type="ECO:0000256" key="14">
    <source>
        <dbReference type="ARBA" id="ARBA00064027"/>
    </source>
</evidence>
<reference evidence="21 22" key="1">
    <citation type="submission" date="2020-02" db="EMBL/GenBank/DDBJ databases">
        <title>A chromosome-scale genome assembly of the black bullhead catfish (Ameiurus melas).</title>
        <authorList>
            <person name="Wen M."/>
            <person name="Zham M."/>
            <person name="Cabau C."/>
            <person name="Klopp C."/>
            <person name="Donnadieu C."/>
            <person name="Roques C."/>
            <person name="Bouchez O."/>
            <person name="Lampietro C."/>
            <person name="Jouanno E."/>
            <person name="Herpin A."/>
            <person name="Louis A."/>
            <person name="Berthelot C."/>
            <person name="Parey E."/>
            <person name="Roest-Crollius H."/>
            <person name="Braasch I."/>
            <person name="Postlethwait J."/>
            <person name="Robinson-Rechavi M."/>
            <person name="Echchiki A."/>
            <person name="Begum T."/>
            <person name="Montfort J."/>
            <person name="Schartl M."/>
            <person name="Bobe J."/>
            <person name="Guiguen Y."/>
        </authorList>
    </citation>
    <scope>NUCLEOTIDE SEQUENCE [LARGE SCALE GENOMIC DNA]</scope>
    <source>
        <strain evidence="21">M_S1</strain>
        <tissue evidence="21">Blood</tissue>
    </source>
</reference>
<dbReference type="AlphaFoldDB" id="A0A7J6B1V7"/>
<dbReference type="PANTHER" id="PTHR11304:SF34">
    <property type="entry name" value="EPHRIN-B3"/>
    <property type="match status" value="1"/>
</dbReference>
<evidence type="ECO:0000256" key="4">
    <source>
        <dbReference type="ARBA" id="ARBA00022553"/>
    </source>
</evidence>
<keyword evidence="4" id="KW-0597">Phosphoprotein</keyword>
<keyword evidence="8" id="KW-0524">Neurogenesis</keyword>
<comment type="subcellular location">
    <subcellularLocation>
        <location evidence="1">Membrane</location>
        <topology evidence="1">Single-pass type I membrane protein</topology>
    </subcellularLocation>
</comment>
<evidence type="ECO:0000256" key="10">
    <source>
        <dbReference type="ARBA" id="ARBA00023136"/>
    </source>
</evidence>
<feature type="domain" description="Ephrin RBD" evidence="20">
    <location>
        <begin position="162"/>
        <end position="302"/>
    </location>
</feature>
<evidence type="ECO:0000256" key="12">
    <source>
        <dbReference type="ARBA" id="ARBA00023180"/>
    </source>
</evidence>
<evidence type="ECO:0000256" key="15">
    <source>
        <dbReference type="ARBA" id="ARBA00069619"/>
    </source>
</evidence>
<feature type="compositionally biased region" description="Polar residues" evidence="18">
    <location>
        <begin position="320"/>
        <end position="335"/>
    </location>
</feature>
<keyword evidence="5 19" id="KW-0812">Transmembrane</keyword>
<keyword evidence="3" id="KW-0488">Methylation</keyword>
<evidence type="ECO:0000256" key="9">
    <source>
        <dbReference type="ARBA" id="ARBA00022989"/>
    </source>
</evidence>
<keyword evidence="11 16" id="KW-1015">Disulfide bond</keyword>
<comment type="caution">
    <text evidence="21">The sequence shown here is derived from an EMBL/GenBank/DDBJ whole genome shotgun (WGS) entry which is preliminary data.</text>
</comment>
<keyword evidence="10 17" id="KW-0472">Membrane</keyword>
<dbReference type="GO" id="GO:0007411">
    <property type="term" value="P:axon guidance"/>
    <property type="evidence" value="ECO:0007669"/>
    <property type="project" value="TreeGrafter"/>
</dbReference>
<dbReference type="Pfam" id="PF00812">
    <property type="entry name" value="Ephrin"/>
    <property type="match status" value="1"/>
</dbReference>
<evidence type="ECO:0000256" key="6">
    <source>
        <dbReference type="ARBA" id="ARBA00022729"/>
    </source>
</evidence>
<evidence type="ECO:0000256" key="7">
    <source>
        <dbReference type="ARBA" id="ARBA00022782"/>
    </source>
</evidence>
<feature type="disulfide bond" evidence="16">
    <location>
        <begin position="227"/>
        <end position="291"/>
    </location>
</feature>
<dbReference type="PROSITE" id="PS01299">
    <property type="entry name" value="EPHRIN_RBD_1"/>
    <property type="match status" value="1"/>
</dbReference>
<evidence type="ECO:0000256" key="16">
    <source>
        <dbReference type="PROSITE-ProRule" id="PRU00884"/>
    </source>
</evidence>
<dbReference type="SUPFAM" id="SSF49503">
    <property type="entry name" value="Cupredoxins"/>
    <property type="match status" value="1"/>
</dbReference>
<dbReference type="EMBL" id="JAAGNN010000005">
    <property type="protein sequence ID" value="KAF4089084.1"/>
    <property type="molecule type" value="Genomic_DNA"/>
</dbReference>
<comment type="function">
    <text evidence="13">Cell surface transmembrane ligand for Eph receptors, a family of receptor tyrosine kinases which are crucial for migration, repulsion and adhesion during neuronal, vascular and epithelial development. Binds promiscuously Eph receptors residing on adjacent cells, leading to contact-dependent bidirectional signaling into neighboring cells. The signaling pathway downstream of the receptor is referred to as forward signaling while the signaling pathway downstream of the ephrin ligand is referred to as reverse signaling. May play a pivotal role in forebrain function. Binds to, and induce the collapse of, commissural axons/growth cones in vitro. May play a role in constraining the orientation of longitudinally projecting axons.</text>
</comment>
<keyword evidence="22" id="KW-1185">Reference proteome</keyword>
<gene>
    <name evidence="21" type="ORF">AMELA_G00062460</name>
</gene>
<dbReference type="PROSITE" id="PS51551">
    <property type="entry name" value="EPHRIN_RBD_2"/>
    <property type="match status" value="1"/>
</dbReference>
<evidence type="ECO:0000259" key="20">
    <source>
        <dbReference type="PROSITE" id="PS51551"/>
    </source>
</evidence>
<sequence>MHVVVYSTCCPPMNWCPIQGVFQAPTKNPGYRSTATLTRLKWQWRIRSESNWIEIACFGGLVLKERVRECVLTAFRSVREEYTSKAQRERQTLQHKHTEEIAQLQDRMWWRATGRFYILCQLWKRSTACRPGSGLEMASPSCANALGFLLIILVDLLGITATNMEPIYWNSMNKRFSDDRGYILYPQIGDRLDLICPASDPPGPRAPAEYEYYKLYLVSSREQADRCEVTGAPNLLLTCDKPNSDMRFTIKFQEYSPNLWGHEFKTMHDYYIIATSDGTRQGLESMRGGVCATQGMKVVLKVGQSPYGLPPKSAKPDQAGHTNTRNQGGSGNTTLPRVPGGGGATAGGANGPLPASNIAVIAGAAGGSAFLLLVTTVICVVCYRRRHSKHSESHHPPLSLSSLTSPKRGGGGGGGNNNGSEPSDIIIPLRTSDSAYCPHYEKVSGDYGHPVYIVQEMPPQSPANIYYKV</sequence>
<dbReference type="PANTHER" id="PTHR11304">
    <property type="entry name" value="EPHRIN"/>
    <property type="match status" value="1"/>
</dbReference>
<dbReference type="InterPro" id="IPR019765">
    <property type="entry name" value="Ephrin_CS"/>
</dbReference>
<evidence type="ECO:0000256" key="3">
    <source>
        <dbReference type="ARBA" id="ARBA00022481"/>
    </source>
</evidence>
<evidence type="ECO:0000256" key="17">
    <source>
        <dbReference type="RuleBase" id="RU004375"/>
    </source>
</evidence>
<organism evidence="21 22">
    <name type="scientific">Ameiurus melas</name>
    <name type="common">Black bullhead</name>
    <name type="synonym">Silurus melas</name>
    <dbReference type="NCBI Taxonomy" id="219545"/>
    <lineage>
        <taxon>Eukaryota</taxon>
        <taxon>Metazoa</taxon>
        <taxon>Chordata</taxon>
        <taxon>Craniata</taxon>
        <taxon>Vertebrata</taxon>
        <taxon>Euteleostomi</taxon>
        <taxon>Actinopterygii</taxon>
        <taxon>Neopterygii</taxon>
        <taxon>Teleostei</taxon>
        <taxon>Ostariophysi</taxon>
        <taxon>Siluriformes</taxon>
        <taxon>Ictaluridae</taxon>
        <taxon>Ameiurus</taxon>
    </lineage>
</organism>
<keyword evidence="7" id="KW-0221">Differentiation</keyword>
<proteinExistence type="inferred from homology"/>
<keyword evidence="12" id="KW-0325">Glycoprotein</keyword>